<comment type="catalytic activity">
    <reaction evidence="7">
        <text>O-phospho-L-seryl-[protein] + H2O = L-seryl-[protein] + phosphate</text>
        <dbReference type="Rhea" id="RHEA:20629"/>
        <dbReference type="Rhea" id="RHEA-COMP:9863"/>
        <dbReference type="Rhea" id="RHEA-COMP:11604"/>
        <dbReference type="ChEBI" id="CHEBI:15377"/>
        <dbReference type="ChEBI" id="CHEBI:29999"/>
        <dbReference type="ChEBI" id="CHEBI:43474"/>
        <dbReference type="ChEBI" id="CHEBI:83421"/>
        <dbReference type="EC" id="3.1.3.16"/>
    </reaction>
</comment>
<evidence type="ECO:0000256" key="8">
    <source>
        <dbReference type="ARBA" id="ARBA00048336"/>
    </source>
</evidence>
<name>A0A5J4V393_9EUKA</name>
<gene>
    <name evidence="10" type="ORF">EZS28_027285</name>
</gene>
<dbReference type="Pfam" id="PF00149">
    <property type="entry name" value="Metallophos"/>
    <property type="match status" value="1"/>
</dbReference>
<dbReference type="EC" id="3.1.3.16" evidence="2"/>
<evidence type="ECO:0000259" key="9">
    <source>
        <dbReference type="SMART" id="SM00156"/>
    </source>
</evidence>
<dbReference type="PANTHER" id="PTHR11668">
    <property type="entry name" value="SERINE/THREONINE PROTEIN PHOSPHATASE"/>
    <property type="match status" value="1"/>
</dbReference>
<dbReference type="AlphaFoldDB" id="A0A5J4V393"/>
<evidence type="ECO:0000256" key="4">
    <source>
        <dbReference type="ARBA" id="ARBA00022801"/>
    </source>
</evidence>
<dbReference type="EMBL" id="SNRW01009991">
    <property type="protein sequence ID" value="KAA6377188.1"/>
    <property type="molecule type" value="Genomic_DNA"/>
</dbReference>
<dbReference type="InterPro" id="IPR004843">
    <property type="entry name" value="Calcineurin-like_PHP"/>
</dbReference>
<sequence length="546" mass="63978">MGNKPLCILEKNDDKEKEKLESLLNLVDPQSGIAIIRKKLFLERILSKKYYQCSFPASTFGSNNEIFDNRIPIYRFGSYRSFLGISFIHRLFAPDKILQQHPNNKFSIKLPEQIDKKLLLSYLLNTIGKLNQNNQFADELIKLKQSYSFEQSVNDGWISVQQVLNLKSVMKQYLSNNVHQQNNFFTLDDVSKFLDLAKKFYVKNEKNEQHINIEIYYGEEFNPDQIKNINQTIQINNNNNQLIDHNIEQVKEEERHKQGLLVVGDIHGNFNALIKVLAAADEVLLLNSSKKGKVVFLGDYIDRGDHSLECVLLILAYKMAFPSKIVLLRGNHDDQQYSEQRFIQTKHDILFVRNFSDQFPDKNQFDEKFQNDVSEQKVREEDRQYCIDIIKEHGDNQIFSKLGDIFLRMPVTCSATLENENINQPKTQQQPNQSQIIPQKTSYQIFLPIPITHTRRILLLHGGINPTVPIYDPIHEHIEYHDTNPLSNDNLRWEKQSYWSRWGDPHIYEDVKLGRPPFSVLKEQTIQLKSQHQAIYYYMNQKKTKS</sequence>
<keyword evidence="4" id="KW-0378">Hydrolase</keyword>
<evidence type="ECO:0000256" key="7">
    <source>
        <dbReference type="ARBA" id="ARBA00047761"/>
    </source>
</evidence>
<comment type="caution">
    <text evidence="10">The sequence shown here is derived from an EMBL/GenBank/DDBJ whole genome shotgun (WGS) entry which is preliminary data.</text>
</comment>
<feature type="domain" description="Serine/threonine specific protein phosphatases" evidence="9">
    <location>
        <begin position="242"/>
        <end position="440"/>
    </location>
</feature>
<dbReference type="OrthoDB" id="10267127at2759"/>
<dbReference type="GO" id="GO:0046872">
    <property type="term" value="F:metal ion binding"/>
    <property type="evidence" value="ECO:0007669"/>
    <property type="project" value="UniProtKB-KW"/>
</dbReference>
<evidence type="ECO:0000256" key="3">
    <source>
        <dbReference type="ARBA" id="ARBA00022723"/>
    </source>
</evidence>
<evidence type="ECO:0000256" key="2">
    <source>
        <dbReference type="ARBA" id="ARBA00013081"/>
    </source>
</evidence>
<dbReference type="PANTHER" id="PTHR11668:SF300">
    <property type="entry name" value="SERINE_THREONINE-PROTEIN PHOSPHATASE"/>
    <property type="match status" value="1"/>
</dbReference>
<dbReference type="InterPro" id="IPR006186">
    <property type="entry name" value="Ser/Thr-sp_prot-phosphatase"/>
</dbReference>
<keyword evidence="6" id="KW-0464">Manganese</keyword>
<evidence type="ECO:0000313" key="10">
    <source>
        <dbReference type="EMBL" id="KAA6377188.1"/>
    </source>
</evidence>
<dbReference type="GO" id="GO:0004722">
    <property type="term" value="F:protein serine/threonine phosphatase activity"/>
    <property type="evidence" value="ECO:0007669"/>
    <property type="project" value="UniProtKB-EC"/>
</dbReference>
<dbReference type="GO" id="GO:0005737">
    <property type="term" value="C:cytoplasm"/>
    <property type="evidence" value="ECO:0007669"/>
    <property type="project" value="TreeGrafter"/>
</dbReference>
<dbReference type="SMART" id="SM00156">
    <property type="entry name" value="PP2Ac"/>
    <property type="match status" value="1"/>
</dbReference>
<organism evidence="10 11">
    <name type="scientific">Streblomastix strix</name>
    <dbReference type="NCBI Taxonomy" id="222440"/>
    <lineage>
        <taxon>Eukaryota</taxon>
        <taxon>Metamonada</taxon>
        <taxon>Preaxostyla</taxon>
        <taxon>Oxymonadida</taxon>
        <taxon>Streblomastigidae</taxon>
        <taxon>Streblomastix</taxon>
    </lineage>
</organism>
<evidence type="ECO:0000313" key="11">
    <source>
        <dbReference type="Proteomes" id="UP000324800"/>
    </source>
</evidence>
<dbReference type="PRINTS" id="PR00114">
    <property type="entry name" value="STPHPHTASE"/>
</dbReference>
<dbReference type="InterPro" id="IPR029052">
    <property type="entry name" value="Metallo-depent_PP-like"/>
</dbReference>
<reference evidence="10 11" key="1">
    <citation type="submission" date="2019-03" db="EMBL/GenBank/DDBJ databases">
        <title>Single cell metagenomics reveals metabolic interactions within the superorganism composed of flagellate Streblomastix strix and complex community of Bacteroidetes bacteria on its surface.</title>
        <authorList>
            <person name="Treitli S.C."/>
            <person name="Kolisko M."/>
            <person name="Husnik F."/>
            <person name="Keeling P."/>
            <person name="Hampl V."/>
        </authorList>
    </citation>
    <scope>NUCLEOTIDE SEQUENCE [LARGE SCALE GENOMIC DNA]</scope>
    <source>
        <strain evidence="10">ST1C</strain>
    </source>
</reference>
<proteinExistence type="predicted"/>
<dbReference type="CDD" id="cd00144">
    <property type="entry name" value="MPP_PPP_family"/>
    <property type="match status" value="1"/>
</dbReference>
<dbReference type="GO" id="GO:0005634">
    <property type="term" value="C:nucleus"/>
    <property type="evidence" value="ECO:0007669"/>
    <property type="project" value="TreeGrafter"/>
</dbReference>
<keyword evidence="5" id="KW-0904">Protein phosphatase</keyword>
<evidence type="ECO:0000256" key="1">
    <source>
        <dbReference type="ARBA" id="ARBA00001936"/>
    </source>
</evidence>
<comment type="cofactor">
    <cofactor evidence="1">
        <name>Mn(2+)</name>
        <dbReference type="ChEBI" id="CHEBI:29035"/>
    </cofactor>
</comment>
<dbReference type="Proteomes" id="UP000324800">
    <property type="component" value="Unassembled WGS sequence"/>
</dbReference>
<comment type="catalytic activity">
    <reaction evidence="8">
        <text>O-phospho-L-threonyl-[protein] + H2O = L-threonyl-[protein] + phosphate</text>
        <dbReference type="Rhea" id="RHEA:47004"/>
        <dbReference type="Rhea" id="RHEA-COMP:11060"/>
        <dbReference type="Rhea" id="RHEA-COMP:11605"/>
        <dbReference type="ChEBI" id="CHEBI:15377"/>
        <dbReference type="ChEBI" id="CHEBI:30013"/>
        <dbReference type="ChEBI" id="CHEBI:43474"/>
        <dbReference type="ChEBI" id="CHEBI:61977"/>
        <dbReference type="EC" id="3.1.3.16"/>
    </reaction>
</comment>
<evidence type="ECO:0000256" key="5">
    <source>
        <dbReference type="ARBA" id="ARBA00022912"/>
    </source>
</evidence>
<accession>A0A5J4V393</accession>
<dbReference type="InterPro" id="IPR050341">
    <property type="entry name" value="PP1_catalytic_subunit"/>
</dbReference>
<keyword evidence="3" id="KW-0479">Metal-binding</keyword>
<dbReference type="SUPFAM" id="SSF56300">
    <property type="entry name" value="Metallo-dependent phosphatases"/>
    <property type="match status" value="1"/>
</dbReference>
<evidence type="ECO:0000256" key="6">
    <source>
        <dbReference type="ARBA" id="ARBA00023211"/>
    </source>
</evidence>
<protein>
    <recommendedName>
        <fullName evidence="2">protein-serine/threonine phosphatase</fullName>
        <ecNumber evidence="2">3.1.3.16</ecNumber>
    </recommendedName>
</protein>
<dbReference type="Gene3D" id="3.60.21.10">
    <property type="match status" value="1"/>
</dbReference>